<evidence type="ECO:0000313" key="4">
    <source>
        <dbReference type="Proteomes" id="UP000178109"/>
    </source>
</evidence>
<reference evidence="3 4" key="1">
    <citation type="journal article" date="2016" name="Nat. Commun.">
        <title>Thousands of microbial genomes shed light on interconnected biogeochemical processes in an aquifer system.</title>
        <authorList>
            <person name="Anantharaman K."/>
            <person name="Brown C.T."/>
            <person name="Hug L.A."/>
            <person name="Sharon I."/>
            <person name="Castelle C.J."/>
            <person name="Probst A.J."/>
            <person name="Thomas B.C."/>
            <person name="Singh A."/>
            <person name="Wilkins M.J."/>
            <person name="Karaoz U."/>
            <person name="Brodie E.L."/>
            <person name="Williams K.H."/>
            <person name="Hubbard S.S."/>
            <person name="Banfield J.F."/>
        </authorList>
    </citation>
    <scope>NUCLEOTIDE SEQUENCE [LARGE SCALE GENOMIC DNA]</scope>
</reference>
<name>A0A1G2BUI4_9BACT</name>
<evidence type="ECO:0000256" key="2">
    <source>
        <dbReference type="SAM" id="MobiDB-lite"/>
    </source>
</evidence>
<dbReference type="Proteomes" id="UP000178109">
    <property type="component" value="Unassembled WGS sequence"/>
</dbReference>
<accession>A0A1G2BUI4</accession>
<feature type="region of interest" description="Disordered" evidence="2">
    <location>
        <begin position="129"/>
        <end position="154"/>
    </location>
</feature>
<protein>
    <submittedName>
        <fullName evidence="3">Uncharacterized protein</fullName>
    </submittedName>
</protein>
<dbReference type="EMBL" id="MHKO01000032">
    <property type="protein sequence ID" value="OGY91980.1"/>
    <property type="molecule type" value="Genomic_DNA"/>
</dbReference>
<proteinExistence type="predicted"/>
<evidence type="ECO:0000313" key="3">
    <source>
        <dbReference type="EMBL" id="OGY91980.1"/>
    </source>
</evidence>
<dbReference type="STRING" id="1798553.A3H70_01155"/>
<dbReference type="AlphaFoldDB" id="A0A1G2BUI4"/>
<sequence>MSPTPLSRKTKTELLEDYRQLQEKYEELKMTAELVHAPQSAELLEKTKAYTADTITASIAGLKTNVNATLNDLADKLVSEAQKFGELREALELSKKNLELNYNIQVAAETLQRLLREYGLKRAELEQEMADKKRDWERAQEEHEYSTKRERTRDEAAYQDLSAKREQEFKERQERLQAQEEELQALRQQAEQFPAKLDKACAQRAEEVARELHVESERQLAIEKKDWEAKKNLLDMQISNLEELAKRQNAEIASLKQETERANKKAQELAVKVIEGASRIAKSEDEKQPAS</sequence>
<organism evidence="3 4">
    <name type="scientific">Candidatus Komeilibacteria bacterium RIFCSPLOWO2_02_FULL_48_11</name>
    <dbReference type="NCBI Taxonomy" id="1798553"/>
    <lineage>
        <taxon>Bacteria</taxon>
        <taxon>Candidatus Komeiliibacteriota</taxon>
    </lineage>
</organism>
<keyword evidence="1" id="KW-0175">Coiled coil</keyword>
<evidence type="ECO:0000256" key="1">
    <source>
        <dbReference type="SAM" id="Coils"/>
    </source>
</evidence>
<comment type="caution">
    <text evidence="3">The sequence shown here is derived from an EMBL/GenBank/DDBJ whole genome shotgun (WGS) entry which is preliminary data.</text>
</comment>
<gene>
    <name evidence="3" type="ORF">A3H70_01155</name>
</gene>
<feature type="coiled-coil region" evidence="1">
    <location>
        <begin position="224"/>
        <end position="272"/>
    </location>
</feature>